<dbReference type="PANTHER" id="PTHR33964:SF1">
    <property type="entry name" value="RE45066P"/>
    <property type="match status" value="1"/>
</dbReference>
<evidence type="ECO:0000313" key="2">
    <source>
        <dbReference type="EMBL" id="GFQ97722.1"/>
    </source>
</evidence>
<reference evidence="2" key="1">
    <citation type="submission" date="2020-07" db="EMBL/GenBank/DDBJ databases">
        <title>Multicomponent nature underlies the extraordinary mechanical properties of spider dragline silk.</title>
        <authorList>
            <person name="Kono N."/>
            <person name="Nakamura H."/>
            <person name="Mori M."/>
            <person name="Yoshida Y."/>
            <person name="Ohtoshi R."/>
            <person name="Malay A.D."/>
            <person name="Moran D.A.P."/>
            <person name="Tomita M."/>
            <person name="Numata K."/>
            <person name="Arakawa K."/>
        </authorList>
    </citation>
    <scope>NUCLEOTIDE SEQUENCE</scope>
</reference>
<dbReference type="OrthoDB" id="6421567at2759"/>
<feature type="signal peptide" evidence="1">
    <location>
        <begin position="1"/>
        <end position="17"/>
    </location>
</feature>
<dbReference type="Proteomes" id="UP000887116">
    <property type="component" value="Unassembled WGS sequence"/>
</dbReference>
<comment type="caution">
    <text evidence="2">The sequence shown here is derived from an EMBL/GenBank/DDBJ whole genome shotgun (WGS) entry which is preliminary data.</text>
</comment>
<keyword evidence="3" id="KW-1185">Reference proteome</keyword>
<feature type="chain" id="PRO_5036449358" description="DUF19 domain-containing protein" evidence="1">
    <location>
        <begin position="18"/>
        <end position="230"/>
    </location>
</feature>
<protein>
    <recommendedName>
        <fullName evidence="4">DUF19 domain-containing protein</fullName>
    </recommendedName>
</protein>
<sequence>MIAALLMAVILIQGNEGKAVGDNCGDDRFIQCYNLYPEEIRNISAFPTEEHLEKTCPYILEMGKCLEDFINECKDQKGDLFGVYTFNVKFVRELCDKQSIVRYYYLKNAECYESLNSRFSECRDKGSDAYQRYIKSTGYEDKTIDNFHESCLEAAYGLACSLSEIKDSCGYTAYKTFFEMEKLKDSVGLTKYFCNQIDFDKEIKSGFFPTLQIPEYRRPVLDEVLQELRN</sequence>
<accession>A0A8X6G7U7</accession>
<proteinExistence type="predicted"/>
<evidence type="ECO:0000256" key="1">
    <source>
        <dbReference type="SAM" id="SignalP"/>
    </source>
</evidence>
<dbReference type="EMBL" id="BMAO01024788">
    <property type="protein sequence ID" value="GFQ97722.1"/>
    <property type="molecule type" value="Genomic_DNA"/>
</dbReference>
<gene>
    <name evidence="2" type="primary">NCL1_35872</name>
    <name evidence="2" type="ORF">TNCT_154131</name>
</gene>
<name>A0A8X6G7U7_TRICU</name>
<dbReference type="PANTHER" id="PTHR33964">
    <property type="entry name" value="RE45066P-RELATED"/>
    <property type="match status" value="1"/>
</dbReference>
<dbReference type="AlphaFoldDB" id="A0A8X6G7U7"/>
<organism evidence="2 3">
    <name type="scientific">Trichonephila clavata</name>
    <name type="common">Joro spider</name>
    <name type="synonym">Nephila clavata</name>
    <dbReference type="NCBI Taxonomy" id="2740835"/>
    <lineage>
        <taxon>Eukaryota</taxon>
        <taxon>Metazoa</taxon>
        <taxon>Ecdysozoa</taxon>
        <taxon>Arthropoda</taxon>
        <taxon>Chelicerata</taxon>
        <taxon>Arachnida</taxon>
        <taxon>Araneae</taxon>
        <taxon>Araneomorphae</taxon>
        <taxon>Entelegynae</taxon>
        <taxon>Araneoidea</taxon>
        <taxon>Nephilidae</taxon>
        <taxon>Trichonephila</taxon>
    </lineage>
</organism>
<keyword evidence="1" id="KW-0732">Signal</keyword>
<evidence type="ECO:0008006" key="4">
    <source>
        <dbReference type="Google" id="ProtNLM"/>
    </source>
</evidence>
<evidence type="ECO:0000313" key="3">
    <source>
        <dbReference type="Proteomes" id="UP000887116"/>
    </source>
</evidence>